<reference evidence="2" key="1">
    <citation type="journal article" date="2022" name="Plant J.">
        <title>Strategies of tolerance reflected in two North American maple genomes.</title>
        <authorList>
            <person name="McEvoy S.L."/>
            <person name="Sezen U.U."/>
            <person name="Trouern-Trend A."/>
            <person name="McMahon S.M."/>
            <person name="Schaberg P.G."/>
            <person name="Yang J."/>
            <person name="Wegrzyn J.L."/>
            <person name="Swenson N.G."/>
        </authorList>
    </citation>
    <scope>NUCLEOTIDE SEQUENCE</scope>
    <source>
        <strain evidence="2">NS2018</strain>
    </source>
</reference>
<gene>
    <name evidence="2" type="ORF">LWI29_004504</name>
</gene>
<evidence type="ECO:0000256" key="1">
    <source>
        <dbReference type="SAM" id="MobiDB-lite"/>
    </source>
</evidence>
<comment type="caution">
    <text evidence="2">The sequence shown here is derived from an EMBL/GenBank/DDBJ whole genome shotgun (WGS) entry which is preliminary data.</text>
</comment>
<evidence type="ECO:0000313" key="2">
    <source>
        <dbReference type="EMBL" id="KAK0595210.1"/>
    </source>
</evidence>
<keyword evidence="3" id="KW-1185">Reference proteome</keyword>
<evidence type="ECO:0000313" key="3">
    <source>
        <dbReference type="Proteomes" id="UP001168877"/>
    </source>
</evidence>
<dbReference type="Proteomes" id="UP001168877">
    <property type="component" value="Unassembled WGS sequence"/>
</dbReference>
<dbReference type="EMBL" id="JAUESC010000004">
    <property type="protein sequence ID" value="KAK0595210.1"/>
    <property type="molecule type" value="Genomic_DNA"/>
</dbReference>
<dbReference type="AlphaFoldDB" id="A0AA39VWP6"/>
<feature type="compositionally biased region" description="Basic and acidic residues" evidence="1">
    <location>
        <begin position="278"/>
        <end position="287"/>
    </location>
</feature>
<sequence length="306" mass="33284">MEMTMVAGGGVGDGGGGGDGDLVMRWLGFGSVFGSDSGDGRWFGSDSGGGASIEQLKNRAARKEAKGPDKVPSSSNQDNQSGKSSGTERPSDNNSNDQDGSPRFNSNLLSMSNKEIRNNIRKVAGLLVDLESKQGSPTSGQSESAKYQTSELRADFQSEEILKQLEGREMEMINFENTNYHVQTAHIDISENESNSSKEGIRKWKRIARAKHQLPDHITNSLSYLQLTSQNQTGGYQIDRSMEQRDCQGSESLEFPCNYGTDGSGKRKVVSISPSDFPDTKKKKDIDSTESTLLTAEPGSQAHRDQ</sequence>
<protein>
    <submittedName>
        <fullName evidence="2">Uncharacterized protein</fullName>
    </submittedName>
</protein>
<feature type="region of interest" description="Disordered" evidence="1">
    <location>
        <begin position="132"/>
        <end position="152"/>
    </location>
</feature>
<reference evidence="2" key="2">
    <citation type="submission" date="2023-06" db="EMBL/GenBank/DDBJ databases">
        <authorList>
            <person name="Swenson N.G."/>
            <person name="Wegrzyn J.L."/>
            <person name="Mcevoy S.L."/>
        </authorList>
    </citation>
    <scope>NUCLEOTIDE SEQUENCE</scope>
    <source>
        <strain evidence="2">NS2018</strain>
        <tissue evidence="2">Leaf</tissue>
    </source>
</reference>
<feature type="compositionally biased region" description="Polar residues" evidence="1">
    <location>
        <begin position="133"/>
        <end position="151"/>
    </location>
</feature>
<feature type="region of interest" description="Disordered" evidence="1">
    <location>
        <begin position="1"/>
        <end position="20"/>
    </location>
</feature>
<feature type="region of interest" description="Disordered" evidence="1">
    <location>
        <begin position="258"/>
        <end position="306"/>
    </location>
</feature>
<accession>A0AA39VWP6</accession>
<feature type="compositionally biased region" description="Polar residues" evidence="1">
    <location>
        <begin position="72"/>
        <end position="107"/>
    </location>
</feature>
<organism evidence="2 3">
    <name type="scientific">Acer saccharum</name>
    <name type="common">Sugar maple</name>
    <dbReference type="NCBI Taxonomy" id="4024"/>
    <lineage>
        <taxon>Eukaryota</taxon>
        <taxon>Viridiplantae</taxon>
        <taxon>Streptophyta</taxon>
        <taxon>Embryophyta</taxon>
        <taxon>Tracheophyta</taxon>
        <taxon>Spermatophyta</taxon>
        <taxon>Magnoliopsida</taxon>
        <taxon>eudicotyledons</taxon>
        <taxon>Gunneridae</taxon>
        <taxon>Pentapetalae</taxon>
        <taxon>rosids</taxon>
        <taxon>malvids</taxon>
        <taxon>Sapindales</taxon>
        <taxon>Sapindaceae</taxon>
        <taxon>Hippocastanoideae</taxon>
        <taxon>Acereae</taxon>
        <taxon>Acer</taxon>
    </lineage>
</organism>
<feature type="compositionally biased region" description="Gly residues" evidence="1">
    <location>
        <begin position="7"/>
        <end position="20"/>
    </location>
</feature>
<proteinExistence type="predicted"/>
<name>A0AA39VWP6_ACESA</name>
<feature type="region of interest" description="Disordered" evidence="1">
    <location>
        <begin position="35"/>
        <end position="107"/>
    </location>
</feature>